<comment type="caution">
    <text evidence="2">The sequence shown here is derived from an EMBL/GenBank/DDBJ whole genome shotgun (WGS) entry which is preliminary data.</text>
</comment>
<protein>
    <submittedName>
        <fullName evidence="2">Uncharacterized protein</fullName>
    </submittedName>
</protein>
<feature type="compositionally biased region" description="Low complexity" evidence="1">
    <location>
        <begin position="133"/>
        <end position="158"/>
    </location>
</feature>
<dbReference type="OrthoDB" id="10493607at2759"/>
<evidence type="ECO:0000313" key="3">
    <source>
        <dbReference type="Proteomes" id="UP001148786"/>
    </source>
</evidence>
<feature type="region of interest" description="Disordered" evidence="1">
    <location>
        <begin position="131"/>
        <end position="159"/>
    </location>
</feature>
<evidence type="ECO:0000256" key="1">
    <source>
        <dbReference type="SAM" id="MobiDB-lite"/>
    </source>
</evidence>
<evidence type="ECO:0000313" key="2">
    <source>
        <dbReference type="EMBL" id="KAJ3483242.1"/>
    </source>
</evidence>
<dbReference type="Proteomes" id="UP001148786">
    <property type="component" value="Unassembled WGS sequence"/>
</dbReference>
<name>A0A9W8JR76_9AGAR</name>
<dbReference type="AlphaFoldDB" id="A0A9W8JR76"/>
<organism evidence="2 3">
    <name type="scientific">Agrocybe chaxingu</name>
    <dbReference type="NCBI Taxonomy" id="84603"/>
    <lineage>
        <taxon>Eukaryota</taxon>
        <taxon>Fungi</taxon>
        <taxon>Dikarya</taxon>
        <taxon>Basidiomycota</taxon>
        <taxon>Agaricomycotina</taxon>
        <taxon>Agaricomycetes</taxon>
        <taxon>Agaricomycetidae</taxon>
        <taxon>Agaricales</taxon>
        <taxon>Agaricineae</taxon>
        <taxon>Strophariaceae</taxon>
        <taxon>Agrocybe</taxon>
    </lineage>
</organism>
<accession>A0A9W8JR76</accession>
<proteinExistence type="predicted"/>
<dbReference type="EMBL" id="JANKHO010003476">
    <property type="protein sequence ID" value="KAJ3483242.1"/>
    <property type="molecule type" value="Genomic_DNA"/>
</dbReference>
<gene>
    <name evidence="2" type="ORF">NLJ89_g12079</name>
</gene>
<sequence length="268" mass="30564">MWGALPTNEFEKRWCDIPGYSTCIDRTNRIPLLMRRAEDERVHPRLNFQKLRHLRLNTLSWQPNDTEDHAFMVLEALNLSCARRIVTNLTIDYTNRAALKYIDEYLGTTYQALRPVPNWQPLADDSLPPPPTTTTTMTISSSTADDIATTSTSTSTSTPLTSMVIAPADTPATRPRPAYFAIKTRAHRLRVAARNKDICHTCGDKSFYHWSCDCAQYICHYCNTAAPGHTMTWCPRRDDDDTYSLDNEDDWDDDIYGLVDKGNGYGDW</sequence>
<keyword evidence="3" id="KW-1185">Reference proteome</keyword>
<reference evidence="2" key="1">
    <citation type="submission" date="2022-07" db="EMBL/GenBank/DDBJ databases">
        <title>Genome Sequence of Agrocybe chaxingu.</title>
        <authorList>
            <person name="Buettner E."/>
        </authorList>
    </citation>
    <scope>NUCLEOTIDE SEQUENCE</scope>
    <source>
        <strain evidence="2">MP-N11</strain>
    </source>
</reference>